<dbReference type="PANTHER" id="PTHR23514:SF13">
    <property type="entry name" value="INNER MEMBRANE PROTEIN YBJJ"/>
    <property type="match status" value="1"/>
</dbReference>
<comment type="subcellular location">
    <subcellularLocation>
        <location evidence="1">Membrane</location>
        <topology evidence="1">Multi-pass membrane protein</topology>
    </subcellularLocation>
</comment>
<evidence type="ECO:0000313" key="6">
    <source>
        <dbReference type="EMBL" id="MBR7827188.1"/>
    </source>
</evidence>
<protein>
    <submittedName>
        <fullName evidence="6">MFS transporter</fullName>
    </submittedName>
</protein>
<dbReference type="GO" id="GO:0016020">
    <property type="term" value="C:membrane"/>
    <property type="evidence" value="ECO:0007669"/>
    <property type="project" value="UniProtKB-SubCell"/>
</dbReference>
<dbReference type="Gene3D" id="1.20.1250.20">
    <property type="entry name" value="MFS general substrate transporter like domains"/>
    <property type="match status" value="2"/>
</dbReference>
<dbReference type="PANTHER" id="PTHR23514">
    <property type="entry name" value="BYPASS OF STOP CODON PROTEIN 6"/>
    <property type="match status" value="1"/>
</dbReference>
<organism evidence="6 7">
    <name type="scientific">Actinospica acidithermotolerans</name>
    <dbReference type="NCBI Taxonomy" id="2828514"/>
    <lineage>
        <taxon>Bacteria</taxon>
        <taxon>Bacillati</taxon>
        <taxon>Actinomycetota</taxon>
        <taxon>Actinomycetes</taxon>
        <taxon>Catenulisporales</taxon>
        <taxon>Actinospicaceae</taxon>
        <taxon>Actinospica</taxon>
    </lineage>
</organism>
<feature type="transmembrane region" description="Helical" evidence="5">
    <location>
        <begin position="47"/>
        <end position="66"/>
    </location>
</feature>
<name>A0A941IJJ5_9ACTN</name>
<dbReference type="InterPro" id="IPR011701">
    <property type="entry name" value="MFS"/>
</dbReference>
<keyword evidence="4 5" id="KW-0472">Membrane</keyword>
<evidence type="ECO:0000256" key="2">
    <source>
        <dbReference type="ARBA" id="ARBA00022692"/>
    </source>
</evidence>
<dbReference type="Pfam" id="PF07690">
    <property type="entry name" value="MFS_1"/>
    <property type="match status" value="1"/>
</dbReference>
<feature type="transmembrane region" description="Helical" evidence="5">
    <location>
        <begin position="168"/>
        <end position="188"/>
    </location>
</feature>
<dbReference type="InterPro" id="IPR036259">
    <property type="entry name" value="MFS_trans_sf"/>
</dbReference>
<evidence type="ECO:0000256" key="1">
    <source>
        <dbReference type="ARBA" id="ARBA00004141"/>
    </source>
</evidence>
<proteinExistence type="predicted"/>
<feature type="transmembrane region" description="Helical" evidence="5">
    <location>
        <begin position="362"/>
        <end position="383"/>
    </location>
</feature>
<evidence type="ECO:0000313" key="7">
    <source>
        <dbReference type="Proteomes" id="UP000676325"/>
    </source>
</evidence>
<dbReference type="AlphaFoldDB" id="A0A941IJJ5"/>
<gene>
    <name evidence="6" type="ORF">KDK95_12795</name>
</gene>
<evidence type="ECO:0000256" key="4">
    <source>
        <dbReference type="ARBA" id="ARBA00023136"/>
    </source>
</evidence>
<dbReference type="RefSeq" id="WP_212518332.1">
    <property type="nucleotide sequence ID" value="NZ_JAGSOH010000029.1"/>
</dbReference>
<comment type="caution">
    <text evidence="6">The sequence shown here is derived from an EMBL/GenBank/DDBJ whole genome shotgun (WGS) entry which is preliminary data.</text>
</comment>
<evidence type="ECO:0000256" key="3">
    <source>
        <dbReference type="ARBA" id="ARBA00022989"/>
    </source>
</evidence>
<feature type="transmembrane region" description="Helical" evidence="5">
    <location>
        <begin position="209"/>
        <end position="228"/>
    </location>
</feature>
<feature type="transmembrane region" description="Helical" evidence="5">
    <location>
        <begin position="234"/>
        <end position="257"/>
    </location>
</feature>
<keyword evidence="3 5" id="KW-1133">Transmembrane helix</keyword>
<dbReference type="InterPro" id="IPR051788">
    <property type="entry name" value="MFS_Transporter"/>
</dbReference>
<dbReference type="GO" id="GO:0022857">
    <property type="term" value="F:transmembrane transporter activity"/>
    <property type="evidence" value="ECO:0007669"/>
    <property type="project" value="InterPro"/>
</dbReference>
<evidence type="ECO:0000256" key="5">
    <source>
        <dbReference type="SAM" id="Phobius"/>
    </source>
</evidence>
<dbReference type="CDD" id="cd17393">
    <property type="entry name" value="MFS_MosC_like"/>
    <property type="match status" value="1"/>
</dbReference>
<sequence length="401" mass="40190">MQRELAPRGRRDRVAISLIFSVHGAVEGSYASRIPWVEAHVHATPGVLGAVMIAPTAGALLSMPLAGGVVHRLGARRALRVMLMLWTAALVIPGVMPNVGLLAVGMFFYGSISGVADVMMNAEAVRIERRAGKSIMSGLHGLWSVGVIVGALFGALCAGAGISALPEFLVTALILTAAAAAVTALLPADAELGGVAEEAIRPPRFARPTRAVIGIGIVGFCAIFAEGSGTNWSAVYLITVTHASAAVGAYCVTGFAVTMAVGRLTGDAIVRRLGPVRTVQIGGVLAVLGGVAIVLARTPWLGIAGFAAMGLGIATGVPLAIAAAGRSGGNTESAVAGITTVTYSAGLLAGPSVGALGSAVSLPFAFGIVALLSVGIVLSAFTLRVGLGESSNHLAGIRSPA</sequence>
<feature type="transmembrane region" description="Helical" evidence="5">
    <location>
        <begin position="278"/>
        <end position="296"/>
    </location>
</feature>
<dbReference type="Proteomes" id="UP000676325">
    <property type="component" value="Unassembled WGS sequence"/>
</dbReference>
<feature type="transmembrane region" description="Helical" evidence="5">
    <location>
        <begin position="302"/>
        <end position="322"/>
    </location>
</feature>
<reference evidence="6" key="1">
    <citation type="submission" date="2021-04" db="EMBL/GenBank/DDBJ databases">
        <title>Genome based classification of Actinospica acidithermotolerans sp. nov., an actinobacterium isolated from an Indonesian hot spring.</title>
        <authorList>
            <person name="Kusuma A.B."/>
            <person name="Putra K.E."/>
            <person name="Nafisah S."/>
            <person name="Loh J."/>
            <person name="Nouioui I."/>
            <person name="Goodfellow M."/>
        </authorList>
    </citation>
    <scope>NUCLEOTIDE SEQUENCE</scope>
    <source>
        <strain evidence="6">MGRD01-02</strain>
    </source>
</reference>
<feature type="transmembrane region" description="Helical" evidence="5">
    <location>
        <begin position="141"/>
        <end position="162"/>
    </location>
</feature>
<feature type="transmembrane region" description="Helical" evidence="5">
    <location>
        <begin position="334"/>
        <end position="356"/>
    </location>
</feature>
<accession>A0A941IJJ5</accession>
<dbReference type="EMBL" id="JAGSOH010000029">
    <property type="protein sequence ID" value="MBR7827188.1"/>
    <property type="molecule type" value="Genomic_DNA"/>
</dbReference>
<keyword evidence="7" id="KW-1185">Reference proteome</keyword>
<keyword evidence="2 5" id="KW-0812">Transmembrane</keyword>
<dbReference type="SUPFAM" id="SSF103473">
    <property type="entry name" value="MFS general substrate transporter"/>
    <property type="match status" value="1"/>
</dbReference>